<keyword evidence="1" id="KW-0732">Signal</keyword>
<keyword evidence="4" id="KW-1185">Reference proteome</keyword>
<comment type="caution">
    <text evidence="2">The sequence shown here is derived from an EMBL/GenBank/DDBJ whole genome shotgun (WGS) entry which is preliminary data.</text>
</comment>
<evidence type="ECO:0000313" key="2">
    <source>
        <dbReference type="EMBL" id="MBA8990860.1"/>
    </source>
</evidence>
<evidence type="ECO:0000313" key="3">
    <source>
        <dbReference type="EMBL" id="NUU14727.1"/>
    </source>
</evidence>
<evidence type="ECO:0000256" key="1">
    <source>
        <dbReference type="SAM" id="SignalP"/>
    </source>
</evidence>
<proteinExistence type="predicted"/>
<organism evidence="2 5">
    <name type="scientific">Curtobacterium pusillum</name>
    <dbReference type="NCBI Taxonomy" id="69373"/>
    <lineage>
        <taxon>Bacteria</taxon>
        <taxon>Bacillati</taxon>
        <taxon>Actinomycetota</taxon>
        <taxon>Actinomycetes</taxon>
        <taxon>Micrococcales</taxon>
        <taxon>Microbacteriaceae</taxon>
        <taxon>Curtobacterium</taxon>
    </lineage>
</organism>
<sequence length="211" mass="21038">MRKRMLAVLGCTVAAVTIALAAPASAVTVTPSADQPNTVAPGQTAEVGAVVYNQYGSAQSGGVALYLTAPENSTFTSDTVMGEQIIEGVRQGRTTLFSNCVRSNADTQMRCSGTLTVPAAGNGKLSGVDITTTIRVSTNAAPATTYTAAGGFNLSNSGNGQISGGGATIAFTTASAVPTPVFGALPRLAADAVGTVGLAIVLDARALLGQR</sequence>
<dbReference type="Proteomes" id="UP000590225">
    <property type="component" value="Unassembled WGS sequence"/>
</dbReference>
<gene>
    <name evidence="2" type="ORF">FHW23_002125</name>
    <name evidence="3" type="ORF">HP507_12890</name>
</gene>
<accession>A0AAW3T7I8</accession>
<feature type="chain" id="PRO_5043531514" description="Secreted protein" evidence="1">
    <location>
        <begin position="22"/>
        <end position="211"/>
    </location>
</feature>
<dbReference type="RefSeq" id="WP_175352192.1">
    <property type="nucleotide sequence ID" value="NZ_BAAAWQ010000001.1"/>
</dbReference>
<evidence type="ECO:0000313" key="4">
    <source>
        <dbReference type="Proteomes" id="UP000573001"/>
    </source>
</evidence>
<dbReference type="EMBL" id="JACGXP010000003">
    <property type="protein sequence ID" value="MBA8990860.1"/>
    <property type="molecule type" value="Genomic_DNA"/>
</dbReference>
<feature type="signal peptide" evidence="1">
    <location>
        <begin position="1"/>
        <end position="21"/>
    </location>
</feature>
<evidence type="ECO:0000313" key="5">
    <source>
        <dbReference type="Proteomes" id="UP000590225"/>
    </source>
</evidence>
<dbReference type="AlphaFoldDB" id="A0AAW3T7I8"/>
<dbReference type="Proteomes" id="UP000573001">
    <property type="component" value="Unassembled WGS sequence"/>
</dbReference>
<protein>
    <recommendedName>
        <fullName evidence="6">Secreted protein</fullName>
    </recommendedName>
</protein>
<evidence type="ECO:0008006" key="6">
    <source>
        <dbReference type="Google" id="ProtNLM"/>
    </source>
</evidence>
<name>A0AAW3T7I8_9MICO</name>
<reference evidence="3 4" key="1">
    <citation type="submission" date="2020-05" db="EMBL/GenBank/DDBJ databases">
        <title>Genome Sequencing of Type Strains.</title>
        <authorList>
            <person name="Lemaire J.F."/>
            <person name="Inderbitzin P."/>
            <person name="Gregorio O.A."/>
            <person name="Collins S.B."/>
            <person name="Wespe N."/>
            <person name="Knight-Connoni V."/>
        </authorList>
    </citation>
    <scope>NUCLEOTIDE SEQUENCE [LARGE SCALE GENOMIC DNA]</scope>
    <source>
        <strain evidence="3 4">ATCC 19096</strain>
    </source>
</reference>
<dbReference type="EMBL" id="JABMCE010000083">
    <property type="protein sequence ID" value="NUU14727.1"/>
    <property type="molecule type" value="Genomic_DNA"/>
</dbReference>
<reference evidence="2 5" key="2">
    <citation type="submission" date="2020-07" db="EMBL/GenBank/DDBJ databases">
        <title>Above-ground endophytic microbial communities from plants in different locations in the United States.</title>
        <authorList>
            <person name="Frank C."/>
        </authorList>
    </citation>
    <scope>NUCLEOTIDE SEQUENCE [LARGE SCALE GENOMIC DNA]</scope>
    <source>
        <strain evidence="2 5">WPL5_2</strain>
    </source>
</reference>